<accession>A0A344LUT8</accession>
<dbReference type="InterPro" id="IPR000123">
    <property type="entry name" value="Reverse_transcriptase_msDNA"/>
</dbReference>
<dbReference type="RefSeq" id="WP_113678626.1">
    <property type="nucleotide sequence ID" value="NZ_CP030261.1"/>
</dbReference>
<dbReference type="PRINTS" id="PR00866">
    <property type="entry name" value="RNADNAPOLMS"/>
</dbReference>
<dbReference type="Proteomes" id="UP000251561">
    <property type="component" value="Chromosome"/>
</dbReference>
<dbReference type="InterPro" id="IPR043502">
    <property type="entry name" value="DNA/RNA_pol_sf"/>
</dbReference>
<feature type="domain" description="Reverse transcriptase" evidence="10">
    <location>
        <begin position="57"/>
        <end position="293"/>
    </location>
</feature>
<dbReference type="PANTHER" id="PTHR34047:SF7">
    <property type="entry name" value="RNA-DIRECTED DNA POLYMERASE"/>
    <property type="match status" value="1"/>
</dbReference>
<dbReference type="CDD" id="cd03487">
    <property type="entry name" value="RT_Bac_retron_II"/>
    <property type="match status" value="1"/>
</dbReference>
<keyword evidence="7" id="KW-0051">Antiviral defense</keyword>
<evidence type="ECO:0000256" key="5">
    <source>
        <dbReference type="ARBA" id="ARBA00022842"/>
    </source>
</evidence>
<dbReference type="OrthoDB" id="9780724at2"/>
<evidence type="ECO:0000313" key="11">
    <source>
        <dbReference type="EMBL" id="AXB57680.1"/>
    </source>
</evidence>
<keyword evidence="12" id="KW-1185">Reference proteome</keyword>
<keyword evidence="3" id="KW-0548">Nucleotidyltransferase</keyword>
<name>A0A344LUT8_9FLAO</name>
<evidence type="ECO:0000256" key="2">
    <source>
        <dbReference type="ARBA" id="ARBA00022679"/>
    </source>
</evidence>
<evidence type="ECO:0000256" key="3">
    <source>
        <dbReference type="ARBA" id="ARBA00022695"/>
    </source>
</evidence>
<protein>
    <recommendedName>
        <fullName evidence="1">RNA-directed DNA polymerase</fullName>
        <ecNumber evidence="1">2.7.7.49</ecNumber>
    </recommendedName>
</protein>
<dbReference type="GO" id="GO:0046872">
    <property type="term" value="F:metal ion binding"/>
    <property type="evidence" value="ECO:0007669"/>
    <property type="project" value="UniProtKB-KW"/>
</dbReference>
<evidence type="ECO:0000313" key="12">
    <source>
        <dbReference type="Proteomes" id="UP000251561"/>
    </source>
</evidence>
<dbReference type="GO" id="GO:0051607">
    <property type="term" value="P:defense response to virus"/>
    <property type="evidence" value="ECO:0007669"/>
    <property type="project" value="UniProtKB-KW"/>
</dbReference>
<comment type="similarity">
    <text evidence="8">Belongs to the bacterial reverse transcriptase family.</text>
</comment>
<dbReference type="PROSITE" id="PS50878">
    <property type="entry name" value="RT_POL"/>
    <property type="match status" value="1"/>
</dbReference>
<comment type="catalytic activity">
    <reaction evidence="9">
        <text>DNA(n) + a 2'-deoxyribonucleoside 5'-triphosphate = DNA(n+1) + diphosphate</text>
        <dbReference type="Rhea" id="RHEA:22508"/>
        <dbReference type="Rhea" id="RHEA-COMP:17339"/>
        <dbReference type="Rhea" id="RHEA-COMP:17340"/>
        <dbReference type="ChEBI" id="CHEBI:33019"/>
        <dbReference type="ChEBI" id="CHEBI:61560"/>
        <dbReference type="ChEBI" id="CHEBI:173112"/>
        <dbReference type="EC" id="2.7.7.49"/>
    </reaction>
</comment>
<organism evidence="11 12">
    <name type="scientific">Flavobacterium fluviale</name>
    <dbReference type="NCBI Taxonomy" id="2249356"/>
    <lineage>
        <taxon>Bacteria</taxon>
        <taxon>Pseudomonadati</taxon>
        <taxon>Bacteroidota</taxon>
        <taxon>Flavobacteriia</taxon>
        <taxon>Flavobacteriales</taxon>
        <taxon>Flavobacteriaceae</taxon>
        <taxon>Flavobacterium</taxon>
    </lineage>
</organism>
<dbReference type="SUPFAM" id="SSF56672">
    <property type="entry name" value="DNA/RNA polymerases"/>
    <property type="match status" value="1"/>
</dbReference>
<evidence type="ECO:0000256" key="1">
    <source>
        <dbReference type="ARBA" id="ARBA00012493"/>
    </source>
</evidence>
<dbReference type="EC" id="2.7.7.49" evidence="1"/>
<keyword evidence="6" id="KW-0695">RNA-directed DNA polymerase</keyword>
<dbReference type="KEGG" id="ffl:HYN86_14175"/>
<evidence type="ECO:0000256" key="4">
    <source>
        <dbReference type="ARBA" id="ARBA00022723"/>
    </source>
</evidence>
<evidence type="ECO:0000259" key="10">
    <source>
        <dbReference type="PROSITE" id="PS50878"/>
    </source>
</evidence>
<dbReference type="InterPro" id="IPR000477">
    <property type="entry name" value="RT_dom"/>
</dbReference>
<sequence>MTIPSIIKNSIPKEIPAPPSPEFLNDIAQYRAHLIDQGLPVIYSVHHLGLISKFNINNMIHLCNMPRDGFYKRFKMKKKKGGYRVIQTPSSELKYLQRWILKNILENRPSHECCKGFDLKASIKNNAESHLNKEAILKIDFLRFFDSINEKQIYRIFKGMGYHGNVAFALAKICSVVPDKMFFKSFKKNEKHLKKVVLEHDGGILPQGAPTSPKLSNLFCLSLDHRLTLLASKNNLSYTRYADDLTFSGDYETLISVKKTIYKIIKDEKLFVNMGKTKILKRGSLFFVTGLSVNNKKVTIPRKKKKDIEHHLHHCIKNGVENHMQKSNITNRNFKDWLFGNIAFVYSVEKELGAEYFKIFGSIQWPI</sequence>
<dbReference type="GO" id="GO:0003723">
    <property type="term" value="F:RNA binding"/>
    <property type="evidence" value="ECO:0007669"/>
    <property type="project" value="InterPro"/>
</dbReference>
<reference evidence="11 12" key="1">
    <citation type="submission" date="2018-06" db="EMBL/GenBank/DDBJ databases">
        <title>Genome sequencing of Flavobacterium.</title>
        <authorList>
            <person name="Baek M.-G."/>
            <person name="Yi H."/>
        </authorList>
    </citation>
    <scope>NUCLEOTIDE SEQUENCE [LARGE SCALE GENOMIC DNA]</scope>
    <source>
        <strain evidence="11 12">HYN0086</strain>
    </source>
</reference>
<keyword evidence="2" id="KW-0808">Transferase</keyword>
<evidence type="ECO:0000256" key="6">
    <source>
        <dbReference type="ARBA" id="ARBA00022918"/>
    </source>
</evidence>
<gene>
    <name evidence="11" type="ORF">HYN86_14175</name>
</gene>
<evidence type="ECO:0000256" key="8">
    <source>
        <dbReference type="ARBA" id="ARBA00034120"/>
    </source>
</evidence>
<evidence type="ECO:0000256" key="7">
    <source>
        <dbReference type="ARBA" id="ARBA00023118"/>
    </source>
</evidence>
<dbReference type="InterPro" id="IPR051083">
    <property type="entry name" value="GrpII_Intron_Splice-Mob/Def"/>
</dbReference>
<dbReference type="PANTHER" id="PTHR34047">
    <property type="entry name" value="NUCLEAR INTRON MATURASE 1, MITOCHONDRIAL-RELATED"/>
    <property type="match status" value="1"/>
</dbReference>
<evidence type="ECO:0000256" key="9">
    <source>
        <dbReference type="ARBA" id="ARBA00048173"/>
    </source>
</evidence>
<keyword evidence="5" id="KW-0460">Magnesium</keyword>
<dbReference type="AlphaFoldDB" id="A0A344LUT8"/>
<keyword evidence="4" id="KW-0479">Metal-binding</keyword>
<proteinExistence type="inferred from homology"/>
<dbReference type="EMBL" id="CP030261">
    <property type="protein sequence ID" value="AXB57680.1"/>
    <property type="molecule type" value="Genomic_DNA"/>
</dbReference>
<dbReference type="GO" id="GO:0003964">
    <property type="term" value="F:RNA-directed DNA polymerase activity"/>
    <property type="evidence" value="ECO:0007669"/>
    <property type="project" value="UniProtKB-KW"/>
</dbReference>
<dbReference type="Pfam" id="PF00078">
    <property type="entry name" value="RVT_1"/>
    <property type="match status" value="1"/>
</dbReference>